<name>A0A1D1VPT1_RAMVA</name>
<keyword evidence="5 6" id="KW-0472">Membrane</keyword>
<keyword evidence="9" id="KW-1185">Reference proteome</keyword>
<dbReference type="AlphaFoldDB" id="A0A1D1VPT1"/>
<evidence type="ECO:0000313" key="9">
    <source>
        <dbReference type="Proteomes" id="UP000186922"/>
    </source>
</evidence>
<evidence type="ECO:0000256" key="5">
    <source>
        <dbReference type="ARBA" id="ARBA00023136"/>
    </source>
</evidence>
<organism evidence="8 9">
    <name type="scientific">Ramazzottius varieornatus</name>
    <name type="common">Water bear</name>
    <name type="synonym">Tardigrade</name>
    <dbReference type="NCBI Taxonomy" id="947166"/>
    <lineage>
        <taxon>Eukaryota</taxon>
        <taxon>Metazoa</taxon>
        <taxon>Ecdysozoa</taxon>
        <taxon>Tardigrada</taxon>
        <taxon>Eutardigrada</taxon>
        <taxon>Parachela</taxon>
        <taxon>Hypsibioidea</taxon>
        <taxon>Ramazzottiidae</taxon>
        <taxon>Ramazzottius</taxon>
    </lineage>
</organism>
<feature type="transmembrane region" description="Helical" evidence="6">
    <location>
        <begin position="164"/>
        <end position="187"/>
    </location>
</feature>
<feature type="transmembrane region" description="Helical" evidence="6">
    <location>
        <begin position="96"/>
        <end position="118"/>
    </location>
</feature>
<evidence type="ECO:0000256" key="6">
    <source>
        <dbReference type="SAM" id="Phobius"/>
    </source>
</evidence>
<dbReference type="GO" id="GO:0012505">
    <property type="term" value="C:endomembrane system"/>
    <property type="evidence" value="ECO:0007669"/>
    <property type="project" value="UniProtKB-SubCell"/>
</dbReference>
<evidence type="ECO:0000256" key="1">
    <source>
        <dbReference type="ARBA" id="ARBA00004127"/>
    </source>
</evidence>
<comment type="subcellular location">
    <subcellularLocation>
        <location evidence="1">Endomembrane system</location>
        <topology evidence="1">Multi-pass membrane protein</topology>
    </subcellularLocation>
</comment>
<reference evidence="8 9" key="1">
    <citation type="journal article" date="2016" name="Nat. Commun.">
        <title>Extremotolerant tardigrade genome and improved radiotolerance of human cultured cells by tardigrade-unique protein.</title>
        <authorList>
            <person name="Hashimoto T."/>
            <person name="Horikawa D.D."/>
            <person name="Saito Y."/>
            <person name="Kuwahara H."/>
            <person name="Kozuka-Hata H."/>
            <person name="Shin-I T."/>
            <person name="Minakuchi Y."/>
            <person name="Ohishi K."/>
            <person name="Motoyama A."/>
            <person name="Aizu T."/>
            <person name="Enomoto A."/>
            <person name="Kondo K."/>
            <person name="Tanaka S."/>
            <person name="Hara Y."/>
            <person name="Koshikawa S."/>
            <person name="Sagara H."/>
            <person name="Miura T."/>
            <person name="Yokobori S."/>
            <person name="Miyagawa K."/>
            <person name="Suzuki Y."/>
            <person name="Kubo T."/>
            <person name="Oyama M."/>
            <person name="Kohara Y."/>
            <person name="Fujiyama A."/>
            <person name="Arakawa K."/>
            <person name="Katayama T."/>
            <person name="Toyoda A."/>
            <person name="Kunieda T."/>
        </authorList>
    </citation>
    <scope>NUCLEOTIDE SEQUENCE [LARGE SCALE GENOMIC DNA]</scope>
    <source>
        <strain evidence="8 9">YOKOZUNA-1</strain>
    </source>
</reference>
<dbReference type="Pfam" id="PF10277">
    <property type="entry name" value="Frag1"/>
    <property type="match status" value="1"/>
</dbReference>
<feature type="domain" description="CWH43-like N-terminal" evidence="7">
    <location>
        <begin position="12"/>
        <end position="238"/>
    </location>
</feature>
<comment type="similarity">
    <text evidence="2">Belongs to the DRAM/TMEM150 family.</text>
</comment>
<dbReference type="InterPro" id="IPR050911">
    <property type="entry name" value="DRAM/TMEM150_Autophagy_Mod"/>
</dbReference>
<evidence type="ECO:0000256" key="2">
    <source>
        <dbReference type="ARBA" id="ARBA00006565"/>
    </source>
</evidence>
<dbReference type="InterPro" id="IPR019402">
    <property type="entry name" value="CWH43_N"/>
</dbReference>
<feature type="transmembrane region" description="Helical" evidence="6">
    <location>
        <begin position="210"/>
        <end position="232"/>
    </location>
</feature>
<feature type="transmembrane region" description="Helical" evidence="6">
    <location>
        <begin position="12"/>
        <end position="32"/>
    </location>
</feature>
<accession>A0A1D1VPT1</accession>
<sequence length="275" mass="30842">MRNLCMQFAITHIPIITGGLLICTCLISYAWAVSSRHVPAFMPFISDTGTFAPESCFFGQLLNMGSLLIALTVYLRHLQLRDHHSDVYAHFPRFRFLSRFSLFLGLTSALGVSLVANFQEVNQIELHIAGAAMVFGVGAVYMWIETYISYQIHPGGESRAICHLRLVLSVIGLLGFILMHVTIALAFRDYKPLDGRTVVNWIPADGGWEYHTASAICEWITAFVEVMFFVTFSKEFRRFRLAFPKLIILNEGASFESNAIAHPDDEILVPAGYVV</sequence>
<evidence type="ECO:0000259" key="7">
    <source>
        <dbReference type="Pfam" id="PF10277"/>
    </source>
</evidence>
<evidence type="ECO:0000313" key="8">
    <source>
        <dbReference type="EMBL" id="GAV03582.1"/>
    </source>
</evidence>
<proteinExistence type="inferred from homology"/>
<feature type="transmembrane region" description="Helical" evidence="6">
    <location>
        <begin position="124"/>
        <end position="144"/>
    </location>
</feature>
<keyword evidence="3 6" id="KW-0812">Transmembrane</keyword>
<dbReference type="PANTHER" id="PTHR21324">
    <property type="entry name" value="FASTING-INDUCIBLE INTEGRAL MEMBRANE PROTEIN TM6P1-RELATED"/>
    <property type="match status" value="1"/>
</dbReference>
<dbReference type="Proteomes" id="UP000186922">
    <property type="component" value="Unassembled WGS sequence"/>
</dbReference>
<evidence type="ECO:0000256" key="3">
    <source>
        <dbReference type="ARBA" id="ARBA00022692"/>
    </source>
</evidence>
<gene>
    <name evidence="8" type="primary">RvY_13978-1</name>
    <name evidence="8" type="synonym">RvY_13978.1</name>
    <name evidence="8" type="ORF">RvY_13978</name>
</gene>
<keyword evidence="4 6" id="KW-1133">Transmembrane helix</keyword>
<protein>
    <recommendedName>
        <fullName evidence="7">CWH43-like N-terminal domain-containing protein</fullName>
    </recommendedName>
</protein>
<dbReference type="OrthoDB" id="191706at2759"/>
<dbReference type="PANTHER" id="PTHR21324:SF2">
    <property type="entry name" value="EG:22E5.9 PROTEIN"/>
    <property type="match status" value="1"/>
</dbReference>
<dbReference type="EMBL" id="BDGG01000009">
    <property type="protein sequence ID" value="GAV03582.1"/>
    <property type="molecule type" value="Genomic_DNA"/>
</dbReference>
<feature type="transmembrane region" description="Helical" evidence="6">
    <location>
        <begin position="57"/>
        <end position="75"/>
    </location>
</feature>
<comment type="caution">
    <text evidence="8">The sequence shown here is derived from an EMBL/GenBank/DDBJ whole genome shotgun (WGS) entry which is preliminary data.</text>
</comment>
<evidence type="ECO:0000256" key="4">
    <source>
        <dbReference type="ARBA" id="ARBA00022989"/>
    </source>
</evidence>